<evidence type="ECO:0000313" key="1">
    <source>
        <dbReference type="EnsemblProtists" id="HpaP804393"/>
    </source>
</evidence>
<dbReference type="Proteomes" id="UP000011713">
    <property type="component" value="Unassembled WGS sequence"/>
</dbReference>
<evidence type="ECO:0000313" key="2">
    <source>
        <dbReference type="Proteomes" id="UP000011713"/>
    </source>
</evidence>
<reference evidence="2" key="1">
    <citation type="journal article" date="2010" name="Science">
        <title>Signatures of adaptation to obligate biotrophy in the Hyaloperonospora arabidopsidis genome.</title>
        <authorList>
            <person name="Baxter L."/>
            <person name="Tripathy S."/>
            <person name="Ishaque N."/>
            <person name="Boot N."/>
            <person name="Cabral A."/>
            <person name="Kemen E."/>
            <person name="Thines M."/>
            <person name="Ah-Fong A."/>
            <person name="Anderson R."/>
            <person name="Badejoko W."/>
            <person name="Bittner-Eddy P."/>
            <person name="Boore J.L."/>
            <person name="Chibucos M.C."/>
            <person name="Coates M."/>
            <person name="Dehal P."/>
            <person name="Delehaunty K."/>
            <person name="Dong S."/>
            <person name="Downton P."/>
            <person name="Dumas B."/>
            <person name="Fabro G."/>
            <person name="Fronick C."/>
            <person name="Fuerstenberg S.I."/>
            <person name="Fulton L."/>
            <person name="Gaulin E."/>
            <person name="Govers F."/>
            <person name="Hughes L."/>
            <person name="Humphray S."/>
            <person name="Jiang R.H."/>
            <person name="Judelson H."/>
            <person name="Kamoun S."/>
            <person name="Kyung K."/>
            <person name="Meijer H."/>
            <person name="Minx P."/>
            <person name="Morris P."/>
            <person name="Nelson J."/>
            <person name="Phuntumart V."/>
            <person name="Qutob D."/>
            <person name="Rehmany A."/>
            <person name="Rougon-Cardoso A."/>
            <person name="Ryden P."/>
            <person name="Torto-Alalibo T."/>
            <person name="Studholme D."/>
            <person name="Wang Y."/>
            <person name="Win J."/>
            <person name="Wood J."/>
            <person name="Clifton S.W."/>
            <person name="Rogers J."/>
            <person name="Van den Ackerveken G."/>
            <person name="Jones J.D."/>
            <person name="McDowell J.M."/>
            <person name="Beynon J."/>
            <person name="Tyler B.M."/>
        </authorList>
    </citation>
    <scope>NUCLEOTIDE SEQUENCE [LARGE SCALE GENOMIC DNA]</scope>
    <source>
        <strain evidence="2">Emoy2</strain>
    </source>
</reference>
<dbReference type="VEuPathDB" id="FungiDB:HpaG804393"/>
<dbReference type="EMBL" id="JH598161">
    <property type="status" value="NOT_ANNOTATED_CDS"/>
    <property type="molecule type" value="Genomic_DNA"/>
</dbReference>
<reference evidence="1" key="2">
    <citation type="submission" date="2015-06" db="UniProtKB">
        <authorList>
            <consortium name="EnsemblProtists"/>
        </authorList>
    </citation>
    <scope>IDENTIFICATION</scope>
    <source>
        <strain evidence="1">Emoy2</strain>
    </source>
</reference>
<dbReference type="AlphaFoldDB" id="M4BDM6"/>
<accession>M4BDM6</accession>
<name>M4BDM6_HYAAE</name>
<protein>
    <submittedName>
        <fullName evidence="1">Uncharacterized protein</fullName>
    </submittedName>
</protein>
<sequence>MTLKNSNGVRAILSKRHLELPRVLRFRISTPLNRIMILTFATTPLQDILYVELKVPLLVEKHRRRTVYQCRPTKLVTDVTCLRTLSRV</sequence>
<dbReference type="InParanoid" id="M4BDM6"/>
<proteinExistence type="predicted"/>
<dbReference type="EnsemblProtists" id="HpaT804393">
    <property type="protein sequence ID" value="HpaP804393"/>
    <property type="gene ID" value="HpaG804393"/>
</dbReference>
<dbReference type="HOGENOM" id="CLU_2473747_0_0_1"/>
<organism evidence="1 2">
    <name type="scientific">Hyaloperonospora arabidopsidis (strain Emoy2)</name>
    <name type="common">Downy mildew agent</name>
    <name type="synonym">Peronospora arabidopsidis</name>
    <dbReference type="NCBI Taxonomy" id="559515"/>
    <lineage>
        <taxon>Eukaryota</taxon>
        <taxon>Sar</taxon>
        <taxon>Stramenopiles</taxon>
        <taxon>Oomycota</taxon>
        <taxon>Peronosporomycetes</taxon>
        <taxon>Peronosporales</taxon>
        <taxon>Peronosporaceae</taxon>
        <taxon>Hyaloperonospora</taxon>
    </lineage>
</organism>
<keyword evidence="2" id="KW-1185">Reference proteome</keyword>